<feature type="compositionally biased region" description="Basic and acidic residues" evidence="1">
    <location>
        <begin position="24"/>
        <end position="34"/>
    </location>
</feature>
<gene>
    <name evidence="2" type="ORF">GOB84_06380</name>
</gene>
<evidence type="ECO:0000256" key="1">
    <source>
        <dbReference type="SAM" id="MobiDB-lite"/>
    </source>
</evidence>
<keyword evidence="3" id="KW-1185">Reference proteome</keyword>
<comment type="caution">
    <text evidence="2">The sequence shown here is derived from an EMBL/GenBank/DDBJ whole genome shotgun (WGS) entry which is preliminary data.</text>
</comment>
<protein>
    <submittedName>
        <fullName evidence="2">Uncharacterized protein</fullName>
    </submittedName>
</protein>
<feature type="region of interest" description="Disordered" evidence="1">
    <location>
        <begin position="1"/>
        <end position="34"/>
    </location>
</feature>
<proteinExistence type="predicted"/>
<dbReference type="EMBL" id="WOSW01000008">
    <property type="protein sequence ID" value="NHO32191.1"/>
    <property type="molecule type" value="Genomic_DNA"/>
</dbReference>
<evidence type="ECO:0000313" key="3">
    <source>
        <dbReference type="Proteomes" id="UP000615326"/>
    </source>
</evidence>
<name>A0ABX0K7G9_9PROT</name>
<dbReference type="Proteomes" id="UP000615326">
    <property type="component" value="Unassembled WGS sequence"/>
</dbReference>
<accession>A0ABX0K7G9</accession>
<sequence length="72" mass="7924">MKKTRITASGAKRRTEYCPSGKRAAGETKKNTGQRVRDTSACLAMFSVAMRFSEIPENYWPAPASNARSPAE</sequence>
<organism evidence="2 3">
    <name type="scientific">Acetobacter fallax</name>
    <dbReference type="NCBI Taxonomy" id="1737473"/>
    <lineage>
        <taxon>Bacteria</taxon>
        <taxon>Pseudomonadati</taxon>
        <taxon>Pseudomonadota</taxon>
        <taxon>Alphaproteobacteria</taxon>
        <taxon>Acetobacterales</taxon>
        <taxon>Acetobacteraceae</taxon>
        <taxon>Acetobacter</taxon>
    </lineage>
</organism>
<dbReference type="RefSeq" id="WP_173576717.1">
    <property type="nucleotide sequence ID" value="NZ_WOSW01000008.1"/>
</dbReference>
<reference evidence="2 3" key="1">
    <citation type="journal article" date="2020" name="Int. J. Syst. Evol. Microbiol.">
        <title>Novel acetic acid bacteria from cider fermentations: Acetobacter conturbans sp. nov. and Acetobacter fallax sp. nov.</title>
        <authorList>
            <person name="Sombolestani A.S."/>
            <person name="Cleenwerck I."/>
            <person name="Cnockaert M."/>
            <person name="Borremans W."/>
            <person name="Wieme A.D."/>
            <person name="De Vuyst L."/>
            <person name="Vandamme P."/>
        </authorList>
    </citation>
    <scope>NUCLEOTIDE SEQUENCE [LARGE SCALE GENOMIC DNA]</scope>
    <source>
        <strain evidence="2 3">LMG 1637</strain>
    </source>
</reference>
<evidence type="ECO:0000313" key="2">
    <source>
        <dbReference type="EMBL" id="NHO32191.1"/>
    </source>
</evidence>